<evidence type="ECO:0000313" key="9">
    <source>
        <dbReference type="EMBL" id="WGZ90720.1"/>
    </source>
</evidence>
<dbReference type="InterPro" id="IPR011990">
    <property type="entry name" value="TPR-like_helical_dom_sf"/>
</dbReference>
<evidence type="ECO:0000256" key="1">
    <source>
        <dbReference type="ARBA" id="ARBA00001947"/>
    </source>
</evidence>
<sequence length="474" mass="51212">MPVVKSCLSSLMVASLCLSPLVMAEELKLEEPTYRVPDLGSPANASLNTTTERALGLKLVRELRGKQPMVEDPELTDWIQNLGQRLAAHAGGGTYYFLIEKNPEVNAYAMPGGIVVINSGLIVNSESESELAAVIAHEIAHVTQRHIARMMANSKNSPLLTGIGVLAGAAAATKSSEAAQAIITGTMAVQAQKQLIYSQQAESEADRLGLNTLASAGFDPKAMPYFLEKLDRRTIDTYGDLTQYLRTHPLTIDRISDTRSRANQLGNRGTQTSLDYEYAREKLRVLSPGGGQVHGDGNVQHYAQAVRALKANNGRMALQALGNQNQPSAVELARAQALNLSGLYTETIALLQPLASAQPNNEAAAVLLAEALAADNKIAQAWQVLNRVRLTETTSLEFLETRQRIAEQAGYTADAYISAAERSLRMGEYRHAQAALDQASRLPGTPAATMARLQAVAADIRRTETQAKQLDKQF</sequence>
<name>A0AA95KI02_9GAMM</name>
<dbReference type="EC" id="3.4.24.-" evidence="9"/>
<dbReference type="KEGG" id="tdu:QJT80_14685"/>
<dbReference type="GO" id="GO:0051603">
    <property type="term" value="P:proteolysis involved in protein catabolic process"/>
    <property type="evidence" value="ECO:0007669"/>
    <property type="project" value="TreeGrafter"/>
</dbReference>
<evidence type="ECO:0000256" key="4">
    <source>
        <dbReference type="ARBA" id="ARBA00022801"/>
    </source>
</evidence>
<organism evidence="9">
    <name type="scientific">Candidatus Thiocaldithrix dubininis</name>
    <dbReference type="NCBI Taxonomy" id="3080823"/>
    <lineage>
        <taxon>Bacteria</taxon>
        <taxon>Pseudomonadati</taxon>
        <taxon>Pseudomonadota</taxon>
        <taxon>Gammaproteobacteria</taxon>
        <taxon>Thiotrichales</taxon>
        <taxon>Thiotrichaceae</taxon>
        <taxon>Candidatus Thiocaldithrix</taxon>
    </lineage>
</organism>
<proteinExistence type="predicted"/>
<dbReference type="GO" id="GO:0046872">
    <property type="term" value="F:metal ion binding"/>
    <property type="evidence" value="ECO:0007669"/>
    <property type="project" value="UniProtKB-KW"/>
</dbReference>
<dbReference type="GO" id="GO:0016020">
    <property type="term" value="C:membrane"/>
    <property type="evidence" value="ECO:0007669"/>
    <property type="project" value="TreeGrafter"/>
</dbReference>
<keyword evidence="2" id="KW-0645">Protease</keyword>
<accession>A0AA95KI02</accession>
<comment type="cofactor">
    <cofactor evidence="1">
        <name>Zn(2+)</name>
        <dbReference type="ChEBI" id="CHEBI:29105"/>
    </cofactor>
</comment>
<dbReference type="InterPro" id="IPR001915">
    <property type="entry name" value="Peptidase_M48"/>
</dbReference>
<dbReference type="CDD" id="cd07333">
    <property type="entry name" value="M48C_bepA_like"/>
    <property type="match status" value="1"/>
</dbReference>
<evidence type="ECO:0000256" key="2">
    <source>
        <dbReference type="ARBA" id="ARBA00022670"/>
    </source>
</evidence>
<keyword evidence="3" id="KW-0479">Metal-binding</keyword>
<gene>
    <name evidence="9" type="ORF">QJT80_14685</name>
</gene>
<reference evidence="9" key="2">
    <citation type="submission" date="2023-04" db="EMBL/GenBank/DDBJ databases">
        <authorList>
            <person name="Beletskiy A.V."/>
            <person name="Mardanov A.V."/>
            <person name="Ravin N.V."/>
        </authorList>
    </citation>
    <scope>NUCLEOTIDE SEQUENCE</scope>
    <source>
        <strain evidence="9">GKL-01</strain>
    </source>
</reference>
<dbReference type="PANTHER" id="PTHR22726">
    <property type="entry name" value="METALLOENDOPEPTIDASE OMA1"/>
    <property type="match status" value="1"/>
</dbReference>
<keyword evidence="7" id="KW-0732">Signal</keyword>
<keyword evidence="5" id="KW-0862">Zinc</keyword>
<dbReference type="Proteomes" id="UP001300672">
    <property type="component" value="Chromosome"/>
</dbReference>
<evidence type="ECO:0000256" key="6">
    <source>
        <dbReference type="ARBA" id="ARBA00023049"/>
    </source>
</evidence>
<protein>
    <submittedName>
        <fullName evidence="9">M48 family metalloprotease</fullName>
        <ecNumber evidence="9">3.4.24.-</ecNumber>
    </submittedName>
</protein>
<keyword evidence="6 9" id="KW-0482">Metalloprotease</keyword>
<evidence type="ECO:0000256" key="5">
    <source>
        <dbReference type="ARBA" id="ARBA00022833"/>
    </source>
</evidence>
<dbReference type="GO" id="GO:0004222">
    <property type="term" value="F:metalloendopeptidase activity"/>
    <property type="evidence" value="ECO:0007669"/>
    <property type="project" value="InterPro"/>
</dbReference>
<feature type="signal peptide" evidence="7">
    <location>
        <begin position="1"/>
        <end position="24"/>
    </location>
</feature>
<evidence type="ECO:0000256" key="3">
    <source>
        <dbReference type="ARBA" id="ARBA00022723"/>
    </source>
</evidence>
<keyword evidence="4 9" id="KW-0378">Hydrolase</keyword>
<dbReference type="InterPro" id="IPR051156">
    <property type="entry name" value="Mito/Outer_Membr_Metalloprot"/>
</dbReference>
<dbReference type="Gene3D" id="3.30.2010.10">
    <property type="entry name" value="Metalloproteases ('zincins'), catalytic domain"/>
    <property type="match status" value="1"/>
</dbReference>
<feature type="chain" id="PRO_5041634306" evidence="7">
    <location>
        <begin position="25"/>
        <end position="474"/>
    </location>
</feature>
<evidence type="ECO:0000259" key="8">
    <source>
        <dbReference type="Pfam" id="PF01435"/>
    </source>
</evidence>
<evidence type="ECO:0000256" key="7">
    <source>
        <dbReference type="SAM" id="SignalP"/>
    </source>
</evidence>
<dbReference type="EMBL" id="CP124755">
    <property type="protein sequence ID" value="WGZ90720.1"/>
    <property type="molecule type" value="Genomic_DNA"/>
</dbReference>
<dbReference type="Pfam" id="PF01435">
    <property type="entry name" value="Peptidase_M48"/>
    <property type="match status" value="1"/>
</dbReference>
<feature type="domain" description="Peptidase M48" evidence="8">
    <location>
        <begin position="76"/>
        <end position="261"/>
    </location>
</feature>
<dbReference type="Gene3D" id="1.25.40.10">
    <property type="entry name" value="Tetratricopeptide repeat domain"/>
    <property type="match status" value="1"/>
</dbReference>
<dbReference type="PANTHER" id="PTHR22726:SF1">
    <property type="entry name" value="METALLOENDOPEPTIDASE OMA1, MITOCHONDRIAL"/>
    <property type="match status" value="1"/>
</dbReference>
<dbReference type="AlphaFoldDB" id="A0AA95KI02"/>
<reference evidence="9" key="1">
    <citation type="journal article" date="2023" name="Int. J. Mol. Sci.">
        <title>Metagenomics Revealed a New Genus 'Candidatus Thiocaldithrix dubininis' gen. nov., sp. nov. and a New Species 'Candidatus Thiothrix putei' sp. nov. in the Family Thiotrichaceae, Some Members of Which Have Traits of Both Na+- and H+-Motive Energetics.</title>
        <authorList>
            <person name="Ravin N.V."/>
            <person name="Muntyan M.S."/>
            <person name="Smolyakov D.D."/>
            <person name="Rudenko T.S."/>
            <person name="Beletsky A.V."/>
            <person name="Mardanov A.V."/>
            <person name="Grabovich M.Y."/>
        </authorList>
    </citation>
    <scope>NUCLEOTIDE SEQUENCE</scope>
    <source>
        <strain evidence="9">GKL-01</strain>
    </source>
</reference>